<accession>A0AA39F3T1</accession>
<feature type="compositionally biased region" description="Polar residues" evidence="1">
    <location>
        <begin position="1"/>
        <end position="12"/>
    </location>
</feature>
<evidence type="ECO:0000313" key="3">
    <source>
        <dbReference type="Proteomes" id="UP001168972"/>
    </source>
</evidence>
<organism evidence="2 3">
    <name type="scientific">Microctonus hyperodae</name>
    <name type="common">Parasitoid wasp</name>
    <dbReference type="NCBI Taxonomy" id="165561"/>
    <lineage>
        <taxon>Eukaryota</taxon>
        <taxon>Metazoa</taxon>
        <taxon>Ecdysozoa</taxon>
        <taxon>Arthropoda</taxon>
        <taxon>Hexapoda</taxon>
        <taxon>Insecta</taxon>
        <taxon>Pterygota</taxon>
        <taxon>Neoptera</taxon>
        <taxon>Endopterygota</taxon>
        <taxon>Hymenoptera</taxon>
        <taxon>Apocrita</taxon>
        <taxon>Ichneumonoidea</taxon>
        <taxon>Braconidae</taxon>
        <taxon>Euphorinae</taxon>
        <taxon>Microctonus</taxon>
    </lineage>
</organism>
<evidence type="ECO:0000256" key="1">
    <source>
        <dbReference type="SAM" id="MobiDB-lite"/>
    </source>
</evidence>
<dbReference type="EMBL" id="JAQQBR010001833">
    <property type="protein sequence ID" value="KAK0162394.1"/>
    <property type="molecule type" value="Genomic_DNA"/>
</dbReference>
<comment type="caution">
    <text evidence="2">The sequence shown here is derived from an EMBL/GenBank/DDBJ whole genome shotgun (WGS) entry which is preliminary data.</text>
</comment>
<sequence length="281" mass="29833">MDNDIKNLNSMGEETPQGALEPITSHVEAASASDLATQVGHLSTIVSADTILGRGGSDSSGPPNFKDGAVPRAWGGRTAQSGAPRVDGRYSEENGGPSLRGEPMGAGSPLGYMRRQANQGVAQENCALSEAVRECCIDCPGEEQYTQVKEDDDCLPRHQRRSQCRLEKAGGVQCWAENRNVEGLGGQTSWSRFQEVQPKTQKEKPPSDGPPAEERARKTTGRKGPSPRRSPKATGAGTGRSELRTMGSNVAVSPRLLPKKQGLGAVAPAPQVSVLIRSPRL</sequence>
<keyword evidence="3" id="KW-1185">Reference proteome</keyword>
<feature type="compositionally biased region" description="Basic residues" evidence="1">
    <location>
        <begin position="218"/>
        <end position="231"/>
    </location>
</feature>
<name>A0AA39F3T1_MICHY</name>
<dbReference type="AlphaFoldDB" id="A0AA39F3T1"/>
<evidence type="ECO:0000313" key="2">
    <source>
        <dbReference type="EMBL" id="KAK0162394.1"/>
    </source>
</evidence>
<feature type="region of interest" description="Disordered" evidence="1">
    <location>
        <begin position="1"/>
        <end position="25"/>
    </location>
</feature>
<feature type="compositionally biased region" description="Polar residues" evidence="1">
    <location>
        <begin position="187"/>
        <end position="199"/>
    </location>
</feature>
<reference evidence="2" key="2">
    <citation type="submission" date="2023-03" db="EMBL/GenBank/DDBJ databases">
        <authorList>
            <person name="Inwood S.N."/>
            <person name="Skelly J.G."/>
            <person name="Guhlin J."/>
            <person name="Harrop T.W.R."/>
            <person name="Goldson S.G."/>
            <person name="Dearden P.K."/>
        </authorList>
    </citation>
    <scope>NUCLEOTIDE SEQUENCE</scope>
    <source>
        <strain evidence="2">Lincoln</strain>
        <tissue evidence="2">Whole body</tissue>
    </source>
</reference>
<feature type="region of interest" description="Disordered" evidence="1">
    <location>
        <begin position="53"/>
        <end position="110"/>
    </location>
</feature>
<dbReference type="Proteomes" id="UP001168972">
    <property type="component" value="Unassembled WGS sequence"/>
</dbReference>
<feature type="compositionally biased region" description="Basic and acidic residues" evidence="1">
    <location>
        <begin position="200"/>
        <end position="217"/>
    </location>
</feature>
<gene>
    <name evidence="2" type="ORF">PV327_006174</name>
</gene>
<protein>
    <submittedName>
        <fullName evidence="2">Uncharacterized protein</fullName>
    </submittedName>
</protein>
<proteinExistence type="predicted"/>
<feature type="region of interest" description="Disordered" evidence="1">
    <location>
        <begin position="176"/>
        <end position="281"/>
    </location>
</feature>
<reference evidence="2" key="1">
    <citation type="journal article" date="2023" name="bioRxiv">
        <title>Scaffold-level genome assemblies of two parasitoid biocontrol wasps reveal the parthenogenesis mechanism and an associated novel virus.</title>
        <authorList>
            <person name="Inwood S."/>
            <person name="Skelly J."/>
            <person name="Guhlin J."/>
            <person name="Harrop T."/>
            <person name="Goldson S."/>
            <person name="Dearden P."/>
        </authorList>
    </citation>
    <scope>NUCLEOTIDE SEQUENCE</scope>
    <source>
        <strain evidence="2">Lincoln</strain>
        <tissue evidence="2">Whole body</tissue>
    </source>
</reference>